<dbReference type="InterPro" id="IPR006128">
    <property type="entry name" value="Lipoprotein_PsaA-like"/>
</dbReference>
<dbReference type="Gene3D" id="3.40.50.1980">
    <property type="entry name" value="Nitrogenase molybdenum iron protein domain"/>
    <property type="match status" value="2"/>
</dbReference>
<dbReference type="EMBL" id="JXXD01000320">
    <property type="protein sequence ID" value="KIZ32823.1"/>
    <property type="molecule type" value="Genomic_DNA"/>
</dbReference>
<dbReference type="InterPro" id="IPR006127">
    <property type="entry name" value="ZnuA-like"/>
</dbReference>
<evidence type="ECO:0000256" key="1">
    <source>
        <dbReference type="ARBA" id="ARBA00004196"/>
    </source>
</evidence>
<comment type="caution">
    <text evidence="8">The sequence shown here is derived from an EMBL/GenBank/DDBJ whole genome shotgun (WGS) entry which is preliminary data.</text>
</comment>
<dbReference type="PANTHER" id="PTHR42953:SF1">
    <property type="entry name" value="METAL-BINDING PROTEIN HI_0362-RELATED"/>
    <property type="match status" value="1"/>
</dbReference>
<dbReference type="PANTHER" id="PTHR42953">
    <property type="entry name" value="HIGH-AFFINITY ZINC UPTAKE SYSTEM PROTEIN ZNUA-RELATED"/>
    <property type="match status" value="1"/>
</dbReference>
<dbReference type="PATRIC" id="fig|316.110.peg.3264"/>
<dbReference type="GO" id="GO:0030001">
    <property type="term" value="P:metal ion transport"/>
    <property type="evidence" value="ECO:0007669"/>
    <property type="project" value="InterPro"/>
</dbReference>
<dbReference type="CDD" id="cd01137">
    <property type="entry name" value="PsaA"/>
    <property type="match status" value="1"/>
</dbReference>
<dbReference type="InterPro" id="IPR050492">
    <property type="entry name" value="Bact_metal-bind_prot9"/>
</dbReference>
<comment type="subcellular location">
    <subcellularLocation>
        <location evidence="1">Cell envelope</location>
    </subcellularLocation>
</comment>
<dbReference type="Proteomes" id="UP000032439">
    <property type="component" value="Unassembled WGS sequence"/>
</dbReference>
<dbReference type="GO" id="GO:0007155">
    <property type="term" value="P:cell adhesion"/>
    <property type="evidence" value="ECO:0007669"/>
    <property type="project" value="InterPro"/>
</dbReference>
<reference evidence="8 9" key="1">
    <citation type="submission" date="2014-11" db="EMBL/GenBank/DDBJ databases">
        <title>Genomics and ecophysiology of heterotrophic nitrogen fixing bacteria isolated from estuarine surface water.</title>
        <authorList>
            <person name="Bentzon-Tilia M."/>
            <person name="Severin I."/>
            <person name="Hansen L.H."/>
            <person name="Riemann L."/>
        </authorList>
    </citation>
    <scope>NUCLEOTIDE SEQUENCE [LARGE SCALE GENOMIC DNA]</scope>
    <source>
        <strain evidence="8 9">BAL361</strain>
    </source>
</reference>
<dbReference type="PRINTS" id="PR00691">
    <property type="entry name" value="ADHESINB"/>
</dbReference>
<dbReference type="Pfam" id="PF01297">
    <property type="entry name" value="ZnuA"/>
    <property type="match status" value="1"/>
</dbReference>
<dbReference type="SUPFAM" id="SSF53807">
    <property type="entry name" value="Helical backbone' metal receptor"/>
    <property type="match status" value="1"/>
</dbReference>
<feature type="chain" id="PRO_5002318529" evidence="7">
    <location>
        <begin position="19"/>
        <end position="290"/>
    </location>
</feature>
<evidence type="ECO:0000256" key="5">
    <source>
        <dbReference type="ARBA" id="ARBA00022729"/>
    </source>
</evidence>
<evidence type="ECO:0000256" key="3">
    <source>
        <dbReference type="ARBA" id="ARBA00022448"/>
    </source>
</evidence>
<sequence>MRYLLIALALWLPLSLQAAEKLQVVTSFSILADLTREVGGEHIELTNLVDADADAHVYEPSPDDAKALLRADLIIANGLGFEPWLERLLASSEPKGKRIDTSAGVVPLMLDEDGEMLPDPHAWQSLTNAEIYVRNIAKALGELDPANLNVYIERRDAYLARLHALLKKADAQIAGLPASQRKVVTSHDAFGYLGQAWQLKFIAPQGLSTHDEPSAAEVAALIRQIRNEGVRAVFVENIRDPRLIRQIADEAGAKVGGTLYSDALASEGPASTYLGMFEHNLDTLMAALKP</sequence>
<accession>A0A0D7DW94</accession>
<dbReference type="GO" id="GO:0030313">
    <property type="term" value="C:cell envelope"/>
    <property type="evidence" value="ECO:0007669"/>
    <property type="project" value="UniProtKB-SubCell"/>
</dbReference>
<gene>
    <name evidence="8" type="ORF">LO50_22905</name>
</gene>
<organism evidence="8 9">
    <name type="scientific">Stutzerimonas stutzeri</name>
    <name type="common">Pseudomonas stutzeri</name>
    <dbReference type="NCBI Taxonomy" id="316"/>
    <lineage>
        <taxon>Bacteria</taxon>
        <taxon>Pseudomonadati</taxon>
        <taxon>Pseudomonadota</taxon>
        <taxon>Gammaproteobacteria</taxon>
        <taxon>Pseudomonadales</taxon>
        <taxon>Pseudomonadaceae</taxon>
        <taxon>Stutzerimonas</taxon>
    </lineage>
</organism>
<evidence type="ECO:0000313" key="8">
    <source>
        <dbReference type="EMBL" id="KIZ32823.1"/>
    </source>
</evidence>
<evidence type="ECO:0000256" key="7">
    <source>
        <dbReference type="SAM" id="SignalP"/>
    </source>
</evidence>
<feature type="signal peptide" evidence="7">
    <location>
        <begin position="1"/>
        <end position="18"/>
    </location>
</feature>
<evidence type="ECO:0000256" key="4">
    <source>
        <dbReference type="ARBA" id="ARBA00022723"/>
    </source>
</evidence>
<dbReference type="PRINTS" id="PR00690">
    <property type="entry name" value="ADHESNFAMILY"/>
</dbReference>
<keyword evidence="3 6" id="KW-0813">Transport</keyword>
<evidence type="ECO:0000313" key="9">
    <source>
        <dbReference type="Proteomes" id="UP000032439"/>
    </source>
</evidence>
<keyword evidence="5 7" id="KW-0732">Signal</keyword>
<keyword evidence="4" id="KW-0479">Metal-binding</keyword>
<comment type="similarity">
    <text evidence="2 6">Belongs to the bacterial solute-binding protein 9 family.</text>
</comment>
<dbReference type="AlphaFoldDB" id="A0A0D7DW94"/>
<proteinExistence type="inferred from homology"/>
<name>A0A0D7DW94_STUST</name>
<dbReference type="InterPro" id="IPR006129">
    <property type="entry name" value="AdhesinB"/>
</dbReference>
<evidence type="ECO:0000256" key="2">
    <source>
        <dbReference type="ARBA" id="ARBA00011028"/>
    </source>
</evidence>
<evidence type="ECO:0000256" key="6">
    <source>
        <dbReference type="RuleBase" id="RU003512"/>
    </source>
</evidence>
<dbReference type="GO" id="GO:0046872">
    <property type="term" value="F:metal ion binding"/>
    <property type="evidence" value="ECO:0007669"/>
    <property type="project" value="UniProtKB-KW"/>
</dbReference>
<protein>
    <submittedName>
        <fullName evidence="8">Metal ABC transporter substrate-binding protein</fullName>
    </submittedName>
</protein>
<dbReference type="RefSeq" id="WP_044316466.1">
    <property type="nucleotide sequence ID" value="NZ_JBITTV010000011.1"/>
</dbReference>